<dbReference type="KEGG" id="ptm:GSPATT00010676001"/>
<dbReference type="OMA" id="FETHEYT"/>
<dbReference type="GO" id="GO:0016020">
    <property type="term" value="C:membrane"/>
    <property type="evidence" value="ECO:0007669"/>
    <property type="project" value="UniProtKB-SubCell"/>
</dbReference>
<dbReference type="PANTHER" id="PTHR11863">
    <property type="entry name" value="STEROL DESATURASE"/>
    <property type="match status" value="1"/>
</dbReference>
<reference evidence="8 9" key="1">
    <citation type="journal article" date="2006" name="Nature">
        <title>Global trends of whole-genome duplications revealed by the ciliate Paramecium tetraurelia.</title>
        <authorList>
            <consortium name="Genoscope"/>
            <person name="Aury J.-M."/>
            <person name="Jaillon O."/>
            <person name="Duret L."/>
            <person name="Noel B."/>
            <person name="Jubin C."/>
            <person name="Porcel B.M."/>
            <person name="Segurens B."/>
            <person name="Daubin V."/>
            <person name="Anthouard V."/>
            <person name="Aiach N."/>
            <person name="Arnaiz O."/>
            <person name="Billaut A."/>
            <person name="Beisson J."/>
            <person name="Blanc I."/>
            <person name="Bouhouche K."/>
            <person name="Camara F."/>
            <person name="Duharcourt S."/>
            <person name="Guigo R."/>
            <person name="Gogendeau D."/>
            <person name="Katinka M."/>
            <person name="Keller A.-M."/>
            <person name="Kissmehl R."/>
            <person name="Klotz C."/>
            <person name="Koll F."/>
            <person name="Le Moue A."/>
            <person name="Lepere C."/>
            <person name="Malinsky S."/>
            <person name="Nowacki M."/>
            <person name="Nowak J.K."/>
            <person name="Plattner H."/>
            <person name="Poulain J."/>
            <person name="Ruiz F."/>
            <person name="Serrano V."/>
            <person name="Zagulski M."/>
            <person name="Dessen P."/>
            <person name="Betermier M."/>
            <person name="Weissenbach J."/>
            <person name="Scarpelli C."/>
            <person name="Schachter V."/>
            <person name="Sperling L."/>
            <person name="Meyer E."/>
            <person name="Cohen J."/>
            <person name="Wincker P."/>
        </authorList>
    </citation>
    <scope>NUCLEOTIDE SEQUENCE [LARGE SCALE GENOMIC DNA]</scope>
    <source>
        <strain evidence="8 9">Stock d4-2</strain>
    </source>
</reference>
<keyword evidence="6" id="KW-0732">Signal</keyword>
<dbReference type="EMBL" id="CT868185">
    <property type="protein sequence ID" value="CAK74476.1"/>
    <property type="molecule type" value="Genomic_DNA"/>
</dbReference>
<organism evidence="8 9">
    <name type="scientific">Paramecium tetraurelia</name>
    <dbReference type="NCBI Taxonomy" id="5888"/>
    <lineage>
        <taxon>Eukaryota</taxon>
        <taxon>Sar</taxon>
        <taxon>Alveolata</taxon>
        <taxon>Ciliophora</taxon>
        <taxon>Intramacronucleata</taxon>
        <taxon>Oligohymenophorea</taxon>
        <taxon>Peniculida</taxon>
        <taxon>Parameciidae</taxon>
        <taxon>Paramecium</taxon>
    </lineage>
</organism>
<feature type="transmembrane region" description="Helical" evidence="5">
    <location>
        <begin position="124"/>
        <end position="143"/>
    </location>
</feature>
<feature type="signal peptide" evidence="6">
    <location>
        <begin position="1"/>
        <end position="21"/>
    </location>
</feature>
<dbReference type="InterPro" id="IPR006694">
    <property type="entry name" value="Fatty_acid_hydroxylase"/>
</dbReference>
<dbReference type="Pfam" id="PF04116">
    <property type="entry name" value="FA_hydroxylase"/>
    <property type="match status" value="1"/>
</dbReference>
<evidence type="ECO:0000256" key="6">
    <source>
        <dbReference type="SAM" id="SignalP"/>
    </source>
</evidence>
<feature type="transmembrane region" description="Helical" evidence="5">
    <location>
        <begin position="45"/>
        <end position="66"/>
    </location>
</feature>
<keyword evidence="3 5" id="KW-1133">Transmembrane helix</keyword>
<dbReference type="InParanoid" id="A0CUK9"/>
<keyword evidence="2 5" id="KW-0812">Transmembrane</keyword>
<evidence type="ECO:0000256" key="5">
    <source>
        <dbReference type="SAM" id="Phobius"/>
    </source>
</evidence>
<evidence type="ECO:0000256" key="4">
    <source>
        <dbReference type="ARBA" id="ARBA00023136"/>
    </source>
</evidence>
<evidence type="ECO:0000256" key="3">
    <source>
        <dbReference type="ARBA" id="ARBA00022989"/>
    </source>
</evidence>
<dbReference type="eggNOG" id="KOG0872">
    <property type="taxonomic scope" value="Eukaryota"/>
</dbReference>
<dbReference type="RefSeq" id="XP_001441873.1">
    <property type="nucleotide sequence ID" value="XM_001441836.2"/>
</dbReference>
<dbReference type="STRING" id="5888.A0CUK9"/>
<evidence type="ECO:0000313" key="9">
    <source>
        <dbReference type="Proteomes" id="UP000000600"/>
    </source>
</evidence>
<dbReference type="InterPro" id="IPR050307">
    <property type="entry name" value="Sterol_Desaturase_Related"/>
</dbReference>
<dbReference type="GO" id="GO:0008610">
    <property type="term" value="P:lipid biosynthetic process"/>
    <property type="evidence" value="ECO:0007669"/>
    <property type="project" value="InterPro"/>
</dbReference>
<dbReference type="OrthoDB" id="413990at2759"/>
<protein>
    <recommendedName>
        <fullName evidence="7">Fatty acid hydroxylase domain-containing protein</fullName>
    </recommendedName>
</protein>
<sequence>MIKFRQIFLIILAIVIPVVRGQMEDISFGEKHIYVNTFEQYIEKIIFGSIGGIMQYLICCSIVEYYNPMPKNKLRLQNIFREIRYGIVQLIFGCFVSMSFYYYLYPYTPYYKYFETHDYTVFHFLYGITFHWLWTTCVGYWTHRMLHLKYFYKYIHSVHHSFKEPTAFSYCAAHPLEGFIEGNLLLHTAELILPIHPMQTMIYGGMMAFNDLFAHDGGKYDHSDHYRHHLYYVVNYGDAKIDRFFGTAYDPVFQYIYSQKTIKLRKNALSQPDFKDKDHPLFQRYKSTYILILNIPLINRGGITLIRNFIHSAEGVKNGLPTAVQNRLSINYKLRTYTQGKVTDIRFITDPVAGYQAKGDKK</sequence>
<dbReference type="Proteomes" id="UP000000600">
    <property type="component" value="Unassembled WGS sequence"/>
</dbReference>
<keyword evidence="9" id="KW-1185">Reference proteome</keyword>
<evidence type="ECO:0000256" key="2">
    <source>
        <dbReference type="ARBA" id="ARBA00022692"/>
    </source>
</evidence>
<evidence type="ECO:0000259" key="7">
    <source>
        <dbReference type="Pfam" id="PF04116"/>
    </source>
</evidence>
<accession>A0CUK9</accession>
<comment type="subcellular location">
    <subcellularLocation>
        <location evidence="1">Membrane</location>
    </subcellularLocation>
</comment>
<dbReference type="GeneID" id="5027658"/>
<proteinExistence type="predicted"/>
<feature type="chain" id="PRO_5002623371" description="Fatty acid hydroxylase domain-containing protein" evidence="6">
    <location>
        <begin position="22"/>
        <end position="362"/>
    </location>
</feature>
<name>A0CUK9_PARTE</name>
<keyword evidence="4 5" id="KW-0472">Membrane</keyword>
<dbReference type="HOGENOM" id="CLU_065477_0_0_1"/>
<dbReference type="GO" id="GO:0016491">
    <property type="term" value="F:oxidoreductase activity"/>
    <property type="evidence" value="ECO:0007669"/>
    <property type="project" value="InterPro"/>
</dbReference>
<feature type="domain" description="Fatty acid hydroxylase" evidence="7">
    <location>
        <begin position="129"/>
        <end position="247"/>
    </location>
</feature>
<evidence type="ECO:0000256" key="1">
    <source>
        <dbReference type="ARBA" id="ARBA00004370"/>
    </source>
</evidence>
<feature type="transmembrane region" description="Helical" evidence="5">
    <location>
        <begin position="87"/>
        <end position="104"/>
    </location>
</feature>
<gene>
    <name evidence="8" type="ORF">GSPATT00010676001</name>
</gene>
<dbReference type="AlphaFoldDB" id="A0CUK9"/>
<dbReference type="GO" id="GO:0005506">
    <property type="term" value="F:iron ion binding"/>
    <property type="evidence" value="ECO:0007669"/>
    <property type="project" value="InterPro"/>
</dbReference>
<evidence type="ECO:0000313" key="8">
    <source>
        <dbReference type="EMBL" id="CAK74476.1"/>
    </source>
</evidence>